<evidence type="ECO:0000256" key="4">
    <source>
        <dbReference type="ARBA" id="ARBA00022695"/>
    </source>
</evidence>
<dbReference type="Pfam" id="PF13662">
    <property type="entry name" value="Toprim_4"/>
    <property type="match status" value="1"/>
</dbReference>
<gene>
    <name evidence="12" type="primary">dnaG</name>
    <name evidence="16" type="ORF">BMON_1609</name>
</gene>
<dbReference type="GO" id="GO:0000428">
    <property type="term" value="C:DNA-directed RNA polymerase complex"/>
    <property type="evidence" value="ECO:0007669"/>
    <property type="project" value="UniProtKB-KW"/>
</dbReference>
<dbReference type="GO" id="GO:0003677">
    <property type="term" value="F:DNA binding"/>
    <property type="evidence" value="ECO:0007669"/>
    <property type="project" value="UniProtKB-KW"/>
</dbReference>
<dbReference type="SMART" id="SM00400">
    <property type="entry name" value="ZnF_CHCC"/>
    <property type="match status" value="1"/>
</dbReference>
<evidence type="ECO:0000256" key="10">
    <source>
        <dbReference type="ARBA" id="ARBA00023125"/>
    </source>
</evidence>
<dbReference type="CDD" id="cd03364">
    <property type="entry name" value="TOPRIM_DnaG_primases"/>
    <property type="match status" value="1"/>
</dbReference>
<dbReference type="GO" id="GO:0008270">
    <property type="term" value="F:zinc ion binding"/>
    <property type="evidence" value="ECO:0007669"/>
    <property type="project" value="UniProtKB-UniRule"/>
</dbReference>
<keyword evidence="2 12" id="KW-0639">Primosome</keyword>
<dbReference type="STRING" id="1437603.GCA_000771525_00865"/>
<dbReference type="InterPro" id="IPR037068">
    <property type="entry name" value="DNA_primase_core_N_sf"/>
</dbReference>
<evidence type="ECO:0000256" key="11">
    <source>
        <dbReference type="ARBA" id="ARBA00023163"/>
    </source>
</evidence>
<proteinExistence type="inferred from homology"/>
<dbReference type="eggNOG" id="COG0358">
    <property type="taxonomic scope" value="Bacteria"/>
</dbReference>
<dbReference type="HAMAP" id="MF_00974">
    <property type="entry name" value="DNA_primase_DnaG"/>
    <property type="match status" value="1"/>
</dbReference>
<feature type="compositionally biased region" description="Basic and acidic residues" evidence="13">
    <location>
        <begin position="480"/>
        <end position="489"/>
    </location>
</feature>
<dbReference type="NCBIfam" id="TIGR01391">
    <property type="entry name" value="dnaG"/>
    <property type="match status" value="1"/>
</dbReference>
<feature type="compositionally biased region" description="Low complexity" evidence="13">
    <location>
        <begin position="779"/>
        <end position="793"/>
    </location>
</feature>
<evidence type="ECO:0000256" key="9">
    <source>
        <dbReference type="ARBA" id="ARBA00022842"/>
    </source>
</evidence>
<keyword evidence="6 12" id="KW-0479">Metal-binding</keyword>
<dbReference type="Pfam" id="PF01807">
    <property type="entry name" value="Zn_ribbon_DnaG"/>
    <property type="match status" value="1"/>
</dbReference>
<feature type="region of interest" description="Disordered" evidence="13">
    <location>
        <begin position="470"/>
        <end position="494"/>
    </location>
</feature>
<evidence type="ECO:0000256" key="8">
    <source>
        <dbReference type="ARBA" id="ARBA00022833"/>
    </source>
</evidence>
<evidence type="ECO:0000259" key="15">
    <source>
        <dbReference type="SMART" id="SM00493"/>
    </source>
</evidence>
<keyword evidence="4 12" id="KW-0548">Nucleotidyltransferase</keyword>
<dbReference type="GO" id="GO:0003899">
    <property type="term" value="F:DNA-directed RNA polymerase activity"/>
    <property type="evidence" value="ECO:0007669"/>
    <property type="project" value="UniProtKB-UniRule"/>
</dbReference>
<evidence type="ECO:0000313" key="16">
    <source>
        <dbReference type="EMBL" id="KFI73940.1"/>
    </source>
</evidence>
<dbReference type="EC" id="2.7.7.101" evidence="12"/>
<evidence type="ECO:0000256" key="5">
    <source>
        <dbReference type="ARBA" id="ARBA00022705"/>
    </source>
</evidence>
<dbReference type="GO" id="GO:1990077">
    <property type="term" value="C:primosome complex"/>
    <property type="evidence" value="ECO:0007669"/>
    <property type="project" value="UniProtKB-KW"/>
</dbReference>
<feature type="domain" description="Toprim" evidence="15">
    <location>
        <begin position="262"/>
        <end position="355"/>
    </location>
</feature>
<dbReference type="GO" id="GO:0005737">
    <property type="term" value="C:cytoplasm"/>
    <property type="evidence" value="ECO:0007669"/>
    <property type="project" value="TreeGrafter"/>
</dbReference>
<evidence type="ECO:0000256" key="2">
    <source>
        <dbReference type="ARBA" id="ARBA00022515"/>
    </source>
</evidence>
<feature type="zinc finger region" description="CHC2-type" evidence="12">
    <location>
        <begin position="41"/>
        <end position="65"/>
    </location>
</feature>
<dbReference type="InterPro" id="IPR050219">
    <property type="entry name" value="DnaG_primase"/>
</dbReference>
<dbReference type="PANTHER" id="PTHR30313:SF2">
    <property type="entry name" value="DNA PRIMASE"/>
    <property type="match status" value="1"/>
</dbReference>
<dbReference type="Gene3D" id="3.40.1360.10">
    <property type="match status" value="1"/>
</dbReference>
<evidence type="ECO:0000256" key="13">
    <source>
        <dbReference type="SAM" id="MobiDB-lite"/>
    </source>
</evidence>
<comment type="domain">
    <text evidence="12">Contains an N-terminal zinc-binding domain, a central core domain that contains the primase activity, and a C-terminal DnaB-binding domain.</text>
</comment>
<dbReference type="FunFam" id="3.90.580.10:FF:000001">
    <property type="entry name" value="DNA primase"/>
    <property type="match status" value="1"/>
</dbReference>
<evidence type="ECO:0000256" key="3">
    <source>
        <dbReference type="ARBA" id="ARBA00022679"/>
    </source>
</evidence>
<evidence type="ECO:0000256" key="12">
    <source>
        <dbReference type="HAMAP-Rule" id="MF_00974"/>
    </source>
</evidence>
<comment type="caution">
    <text evidence="16">The sequence shown here is derived from an EMBL/GenBank/DDBJ whole genome shotgun (WGS) entry which is preliminary data.</text>
</comment>
<dbReference type="Pfam" id="PF08275">
    <property type="entry name" value="DNAG_N"/>
    <property type="match status" value="1"/>
</dbReference>
<dbReference type="Pfam" id="PF10410">
    <property type="entry name" value="DnaB_bind"/>
    <property type="match status" value="1"/>
</dbReference>
<comment type="similarity">
    <text evidence="12">Belongs to the DnaG primase family.</text>
</comment>
<dbReference type="SUPFAM" id="SSF57783">
    <property type="entry name" value="Zinc beta-ribbon"/>
    <property type="match status" value="1"/>
</dbReference>
<accession>A0A087BSE0</accession>
<dbReference type="Gene3D" id="3.90.580.10">
    <property type="entry name" value="Zinc finger, CHC2-type domain"/>
    <property type="match status" value="1"/>
</dbReference>
<dbReference type="InterPro" id="IPR013264">
    <property type="entry name" value="DNAG_N"/>
</dbReference>
<comment type="catalytic activity">
    <reaction evidence="12">
        <text>ssDNA + n NTP = ssDNA/pppN(pN)n-1 hybrid + (n-1) diphosphate.</text>
        <dbReference type="EC" id="2.7.7.101"/>
    </reaction>
</comment>
<dbReference type="Proteomes" id="UP000029082">
    <property type="component" value="Unassembled WGS sequence"/>
</dbReference>
<evidence type="ECO:0000313" key="17">
    <source>
        <dbReference type="Proteomes" id="UP000029082"/>
    </source>
</evidence>
<keyword evidence="11 12" id="KW-0804">Transcription</keyword>
<feature type="domain" description="Zinc finger CHC2-type" evidence="14">
    <location>
        <begin position="37"/>
        <end position="91"/>
    </location>
</feature>
<reference evidence="16 17" key="1">
    <citation type="submission" date="2014-03" db="EMBL/GenBank/DDBJ databases">
        <title>Genomics of Bifidobacteria.</title>
        <authorList>
            <person name="Ventura M."/>
            <person name="Milani C."/>
            <person name="Lugli G.A."/>
        </authorList>
    </citation>
    <scope>NUCLEOTIDE SEQUENCE [LARGE SCALE GENOMIC DNA]</scope>
    <source>
        <strain evidence="16 17">DSM 21395</strain>
    </source>
</reference>
<dbReference type="InterPro" id="IPR002694">
    <property type="entry name" value="Znf_CHC2"/>
</dbReference>
<keyword evidence="1 12" id="KW-0240">DNA-directed RNA polymerase</keyword>
<feature type="region of interest" description="Disordered" evidence="13">
    <location>
        <begin position="779"/>
        <end position="804"/>
    </location>
</feature>
<evidence type="ECO:0000259" key="14">
    <source>
        <dbReference type="SMART" id="SM00400"/>
    </source>
</evidence>
<comment type="cofactor">
    <cofactor evidence="12">
        <name>Zn(2+)</name>
        <dbReference type="ChEBI" id="CHEBI:29105"/>
    </cofactor>
    <text evidence="12">Binds 1 zinc ion per monomer.</text>
</comment>
<sequence length="804" mass="89144">MAGMILKEDVEKVRASADLYDIVSATVTLKPSGSGTYVGLCPFHDEKTPSFSVRPSLGVWHCFGCGLGGDVFGYVEHQENIDFREAVELLADRYHIDLRYEEGSARSEHTGSKRSRLLEANEEAQRFFTAQIVSKEALAARKLLGGRNFSQAECERFGCGYAPQGWDNLVRHLSGKGFTQQEMLDAGLARQGQRGIYDYFRGRATWPIRDSTGRTLGFGARKLYDDDSIGAKYINTPDTQLYRKTQALYGIDLAKKAIVAKRQAVIVEGYTDVMACHLAGIDMAVATCGTAFGAEHAKIVRRLISDDSLGAVQLIGPLKVEGQPLSSRIVFTFDGDAAGQKAALHAFSLDSAFLSQTFVAVADGNLDPCDLRIQQGDEAVRSLIAGAKPLYDFVIDTAIGRFDTAFTTGQMGAVKAVAPLIAQIRDRSLLDIYTRKATRRIGVELDLMRREVSTARRQQHIRDEDAYAPRRRFPQGERQGYGERDRDGGVYENPARRKTLERRDMNEQTYYRIDDAVFICEQQFMAMLIQMPLAVDREWFTRLTLNNFMTPVFRSLFQAVSAAGGLPDENTPQGLWLHALSKAGGPCSNRSSTSSPSCRCRCRPRITAARTMAAPRRPATVRAHRGCTVPAPPKASMPHSCWCGCTTSGSCVASAPHADVWRSCRMVRRRSICSARSRSWRPPARTCRIRCTATPPRRSSEVVRRPYNRSLVIRRRRWRRSYGGSHTVPAMARTARDDRRRGAVQCPAAMLWDETDDGGAGRLVCDGDFVCSAPITPFSSSRRYSPSSHVSSFPPTPGTPDMCM</sequence>
<keyword evidence="7 12" id="KW-0863">Zinc-finger</keyword>
<keyword evidence="9" id="KW-0460">Magnesium</keyword>
<protein>
    <recommendedName>
        <fullName evidence="12">DNA primase</fullName>
        <ecNumber evidence="12">2.7.7.101</ecNumber>
    </recommendedName>
</protein>
<keyword evidence="3 12" id="KW-0808">Transferase</keyword>
<dbReference type="AlphaFoldDB" id="A0A087BSE0"/>
<dbReference type="InterPro" id="IPR019475">
    <property type="entry name" value="DNA_primase_DnaB-bd"/>
</dbReference>
<dbReference type="Gene3D" id="3.90.980.10">
    <property type="entry name" value="DNA primase, catalytic core, N-terminal domain"/>
    <property type="match status" value="1"/>
</dbReference>
<keyword evidence="5 12" id="KW-0235">DNA replication</keyword>
<dbReference type="InterPro" id="IPR006171">
    <property type="entry name" value="TOPRIM_dom"/>
</dbReference>
<comment type="function">
    <text evidence="12">RNA polymerase that catalyzes the synthesis of short RNA molecules used as primers for DNA polymerase during DNA replication.</text>
</comment>
<keyword evidence="10 12" id="KW-0238">DNA-binding</keyword>
<evidence type="ECO:0000256" key="1">
    <source>
        <dbReference type="ARBA" id="ARBA00022478"/>
    </source>
</evidence>
<keyword evidence="8 12" id="KW-0862">Zinc</keyword>
<keyword evidence="17" id="KW-1185">Reference proteome</keyword>
<dbReference type="InterPro" id="IPR030846">
    <property type="entry name" value="DnaG_bac"/>
</dbReference>
<evidence type="ECO:0000256" key="6">
    <source>
        <dbReference type="ARBA" id="ARBA00022723"/>
    </source>
</evidence>
<dbReference type="PANTHER" id="PTHR30313">
    <property type="entry name" value="DNA PRIMASE"/>
    <property type="match status" value="1"/>
</dbReference>
<dbReference type="GO" id="GO:0006269">
    <property type="term" value="P:DNA replication, synthesis of primer"/>
    <property type="evidence" value="ECO:0007669"/>
    <property type="project" value="UniProtKB-UniRule"/>
</dbReference>
<dbReference type="SUPFAM" id="SSF56731">
    <property type="entry name" value="DNA primase core"/>
    <property type="match status" value="1"/>
</dbReference>
<dbReference type="EMBL" id="JGZE01000030">
    <property type="protein sequence ID" value="KFI73940.1"/>
    <property type="molecule type" value="Genomic_DNA"/>
</dbReference>
<name>A0A087BSE0_9BIFI</name>
<comment type="subunit">
    <text evidence="12">Monomer. Interacts with DnaB.</text>
</comment>
<dbReference type="SMART" id="SM00493">
    <property type="entry name" value="TOPRIM"/>
    <property type="match status" value="1"/>
</dbReference>
<dbReference type="InterPro" id="IPR036977">
    <property type="entry name" value="DNA_primase_Znf_CHC2"/>
</dbReference>
<dbReference type="InterPro" id="IPR006295">
    <property type="entry name" value="DNA_primase_DnaG"/>
</dbReference>
<organism evidence="16 17">
    <name type="scientific">Bifidobacterium mongoliense DSM 21395</name>
    <dbReference type="NCBI Taxonomy" id="1437603"/>
    <lineage>
        <taxon>Bacteria</taxon>
        <taxon>Bacillati</taxon>
        <taxon>Actinomycetota</taxon>
        <taxon>Actinomycetes</taxon>
        <taxon>Bifidobacteriales</taxon>
        <taxon>Bifidobacteriaceae</taxon>
        <taxon>Bifidobacterium</taxon>
    </lineage>
</organism>
<dbReference type="InterPro" id="IPR034151">
    <property type="entry name" value="TOPRIM_DnaG_bac"/>
</dbReference>
<evidence type="ECO:0000256" key="7">
    <source>
        <dbReference type="ARBA" id="ARBA00022771"/>
    </source>
</evidence>